<gene>
    <name evidence="2" type="ORF">CC80DRAFT_488220</name>
</gene>
<organism evidence="2 3">
    <name type="scientific">Byssothecium circinans</name>
    <dbReference type="NCBI Taxonomy" id="147558"/>
    <lineage>
        <taxon>Eukaryota</taxon>
        <taxon>Fungi</taxon>
        <taxon>Dikarya</taxon>
        <taxon>Ascomycota</taxon>
        <taxon>Pezizomycotina</taxon>
        <taxon>Dothideomycetes</taxon>
        <taxon>Pleosporomycetidae</taxon>
        <taxon>Pleosporales</taxon>
        <taxon>Massarineae</taxon>
        <taxon>Massarinaceae</taxon>
        <taxon>Byssothecium</taxon>
    </lineage>
</organism>
<dbReference type="Proteomes" id="UP000800035">
    <property type="component" value="Unassembled WGS sequence"/>
</dbReference>
<keyword evidence="3" id="KW-1185">Reference proteome</keyword>
<evidence type="ECO:0000256" key="1">
    <source>
        <dbReference type="SAM" id="MobiDB-lite"/>
    </source>
</evidence>
<feature type="region of interest" description="Disordered" evidence="1">
    <location>
        <begin position="44"/>
        <end position="65"/>
    </location>
</feature>
<reference evidence="2" key="1">
    <citation type="journal article" date="2020" name="Stud. Mycol.">
        <title>101 Dothideomycetes genomes: a test case for predicting lifestyles and emergence of pathogens.</title>
        <authorList>
            <person name="Haridas S."/>
            <person name="Albert R."/>
            <person name="Binder M."/>
            <person name="Bloem J."/>
            <person name="Labutti K."/>
            <person name="Salamov A."/>
            <person name="Andreopoulos B."/>
            <person name="Baker S."/>
            <person name="Barry K."/>
            <person name="Bills G."/>
            <person name="Bluhm B."/>
            <person name="Cannon C."/>
            <person name="Castanera R."/>
            <person name="Culley D."/>
            <person name="Daum C."/>
            <person name="Ezra D."/>
            <person name="Gonzalez J."/>
            <person name="Henrissat B."/>
            <person name="Kuo A."/>
            <person name="Liang C."/>
            <person name="Lipzen A."/>
            <person name="Lutzoni F."/>
            <person name="Magnuson J."/>
            <person name="Mondo S."/>
            <person name="Nolan M."/>
            <person name="Ohm R."/>
            <person name="Pangilinan J."/>
            <person name="Park H.-J."/>
            <person name="Ramirez L."/>
            <person name="Alfaro M."/>
            <person name="Sun H."/>
            <person name="Tritt A."/>
            <person name="Yoshinaga Y."/>
            <person name="Zwiers L.-H."/>
            <person name="Turgeon B."/>
            <person name="Goodwin S."/>
            <person name="Spatafora J."/>
            <person name="Crous P."/>
            <person name="Grigoriev I."/>
        </authorList>
    </citation>
    <scope>NUCLEOTIDE SEQUENCE</scope>
    <source>
        <strain evidence="2">CBS 675.92</strain>
    </source>
</reference>
<dbReference type="EMBL" id="ML976980">
    <property type="protein sequence ID" value="KAF1961814.1"/>
    <property type="molecule type" value="Genomic_DNA"/>
</dbReference>
<proteinExistence type="predicted"/>
<protein>
    <submittedName>
        <fullName evidence="2">Uncharacterized protein</fullName>
    </submittedName>
</protein>
<accession>A0A6A5UAT4</accession>
<evidence type="ECO:0000313" key="3">
    <source>
        <dbReference type="Proteomes" id="UP000800035"/>
    </source>
</evidence>
<evidence type="ECO:0000313" key="2">
    <source>
        <dbReference type="EMBL" id="KAF1961814.1"/>
    </source>
</evidence>
<name>A0A6A5UAT4_9PLEO</name>
<sequence length="77" mass="8375">MSINPLCSVPLHCLPCGHADCSALGLALAMCDVCSGRVRRRMAQAQDSKLPNTAPPPFPAARGRGARPDYYTIYMRR</sequence>
<dbReference type="AlphaFoldDB" id="A0A6A5UAT4"/>